<feature type="binding site" evidence="7">
    <location>
        <position position="125"/>
    </location>
    <ligand>
        <name>Zn(2+)</name>
        <dbReference type="ChEBI" id="CHEBI:29105"/>
    </ligand>
</feature>
<keyword evidence="5" id="KW-0238">DNA-binding</keyword>
<evidence type="ECO:0000256" key="3">
    <source>
        <dbReference type="ARBA" id="ARBA00022833"/>
    </source>
</evidence>
<evidence type="ECO:0000256" key="1">
    <source>
        <dbReference type="ARBA" id="ARBA00007957"/>
    </source>
</evidence>
<evidence type="ECO:0000256" key="2">
    <source>
        <dbReference type="ARBA" id="ARBA00022491"/>
    </source>
</evidence>
<comment type="cofactor">
    <cofactor evidence="8">
        <name>Mn(2+)</name>
        <dbReference type="ChEBI" id="CHEBI:29035"/>
    </cofactor>
    <cofactor evidence="8">
        <name>Fe(2+)</name>
        <dbReference type="ChEBI" id="CHEBI:29033"/>
    </cofactor>
    <text evidence="8">Binds 1 Mn(2+) or Fe(2+) ion per subunit.</text>
</comment>
<feature type="binding site" evidence="8">
    <location>
        <position position="114"/>
    </location>
    <ligand>
        <name>Fe cation</name>
        <dbReference type="ChEBI" id="CHEBI:24875"/>
    </ligand>
</feature>
<name>A0A839JVW8_9FIRM</name>
<dbReference type="EMBL" id="JACEGA010000001">
    <property type="protein sequence ID" value="MBB2181368.1"/>
    <property type="molecule type" value="Genomic_DNA"/>
</dbReference>
<feature type="binding site" evidence="7">
    <location>
        <position position="82"/>
    </location>
    <ligand>
        <name>Zn(2+)</name>
        <dbReference type="ChEBI" id="CHEBI:29105"/>
    </ligand>
</feature>
<dbReference type="InterPro" id="IPR036388">
    <property type="entry name" value="WH-like_DNA-bd_sf"/>
</dbReference>
<dbReference type="InterPro" id="IPR043135">
    <property type="entry name" value="Fur_C"/>
</dbReference>
<feature type="binding site" evidence="7">
    <location>
        <position position="85"/>
    </location>
    <ligand>
        <name>Zn(2+)</name>
        <dbReference type="ChEBI" id="CHEBI:29105"/>
    </ligand>
</feature>
<dbReference type="Gene3D" id="1.10.10.10">
    <property type="entry name" value="Winged helix-like DNA-binding domain superfamily/Winged helix DNA-binding domain"/>
    <property type="match status" value="1"/>
</dbReference>
<evidence type="ECO:0000256" key="6">
    <source>
        <dbReference type="ARBA" id="ARBA00023163"/>
    </source>
</evidence>
<dbReference type="GO" id="GO:0045892">
    <property type="term" value="P:negative regulation of DNA-templated transcription"/>
    <property type="evidence" value="ECO:0007669"/>
    <property type="project" value="TreeGrafter"/>
</dbReference>
<reference evidence="9 10" key="1">
    <citation type="submission" date="2020-07" db="EMBL/GenBank/DDBJ databases">
        <title>Characterization and genome sequencing of isolate MD1, a novel member within the family Lachnospiraceae.</title>
        <authorList>
            <person name="Rettenmaier R."/>
            <person name="Di Bello L."/>
            <person name="Zinser C."/>
            <person name="Scheitz K."/>
            <person name="Liebl W."/>
            <person name="Zverlov V."/>
        </authorList>
    </citation>
    <scope>NUCLEOTIDE SEQUENCE [LARGE SCALE GENOMIC DNA]</scope>
    <source>
        <strain evidence="9 10">MD1</strain>
    </source>
</reference>
<evidence type="ECO:0000256" key="7">
    <source>
        <dbReference type="PIRSR" id="PIRSR602481-1"/>
    </source>
</evidence>
<keyword evidence="7" id="KW-0479">Metal-binding</keyword>
<comment type="similarity">
    <text evidence="1">Belongs to the Fur family.</text>
</comment>
<dbReference type="AlphaFoldDB" id="A0A839JVW8"/>
<keyword evidence="2" id="KW-0678">Repressor</keyword>
<keyword evidence="3 7" id="KW-0862">Zinc</keyword>
<dbReference type="GO" id="GO:0008270">
    <property type="term" value="F:zinc ion binding"/>
    <property type="evidence" value="ECO:0007669"/>
    <property type="project" value="TreeGrafter"/>
</dbReference>
<evidence type="ECO:0000256" key="4">
    <source>
        <dbReference type="ARBA" id="ARBA00023015"/>
    </source>
</evidence>
<comment type="cofactor">
    <cofactor evidence="7">
        <name>Zn(2+)</name>
        <dbReference type="ChEBI" id="CHEBI:29105"/>
    </cofactor>
    <text evidence="7">Binds 1 zinc ion per subunit.</text>
</comment>
<dbReference type="RefSeq" id="WP_228351147.1">
    <property type="nucleotide sequence ID" value="NZ_JACEGA010000001.1"/>
</dbReference>
<keyword evidence="8" id="KW-0408">Iron</keyword>
<keyword evidence="10" id="KW-1185">Reference proteome</keyword>
<comment type="caution">
    <text evidence="9">The sequence shown here is derived from an EMBL/GenBank/DDBJ whole genome shotgun (WGS) entry which is preliminary data.</text>
</comment>
<dbReference type="InterPro" id="IPR002481">
    <property type="entry name" value="FUR"/>
</dbReference>
<evidence type="ECO:0000313" key="10">
    <source>
        <dbReference type="Proteomes" id="UP000574276"/>
    </source>
</evidence>
<accession>A0A839JVW8</accession>
<evidence type="ECO:0000313" key="9">
    <source>
        <dbReference type="EMBL" id="MBB2181368.1"/>
    </source>
</evidence>
<dbReference type="PANTHER" id="PTHR33202:SF7">
    <property type="entry name" value="FERRIC UPTAKE REGULATION PROTEIN"/>
    <property type="match status" value="1"/>
</dbReference>
<organism evidence="9 10">
    <name type="scientific">Variimorphobacter saccharofermentans</name>
    <dbReference type="NCBI Taxonomy" id="2755051"/>
    <lineage>
        <taxon>Bacteria</taxon>
        <taxon>Bacillati</taxon>
        <taxon>Bacillota</taxon>
        <taxon>Clostridia</taxon>
        <taxon>Lachnospirales</taxon>
        <taxon>Lachnospiraceae</taxon>
        <taxon>Variimorphobacter</taxon>
    </lineage>
</organism>
<feature type="binding site" evidence="7">
    <location>
        <position position="122"/>
    </location>
    <ligand>
        <name>Zn(2+)</name>
        <dbReference type="ChEBI" id="CHEBI:29105"/>
    </ligand>
</feature>
<dbReference type="PANTHER" id="PTHR33202">
    <property type="entry name" value="ZINC UPTAKE REGULATION PROTEIN"/>
    <property type="match status" value="1"/>
</dbReference>
<sequence length="127" mass="14581">MAVNKYSRQREAIKEYLAHTKEHPTADMVYMNIRQTYPNISLGTVYRNLNLLAEQGEILKINCKDGSDRFDWNCDPHYHFLCKGCGRVMDIEMESIDHINVIAGASFPGKIEGHVTFFYGQCPDCCQ</sequence>
<dbReference type="InterPro" id="IPR036390">
    <property type="entry name" value="WH_DNA-bd_sf"/>
</dbReference>
<proteinExistence type="inferred from homology"/>
<dbReference type="GO" id="GO:0000976">
    <property type="term" value="F:transcription cis-regulatory region binding"/>
    <property type="evidence" value="ECO:0007669"/>
    <property type="project" value="TreeGrafter"/>
</dbReference>
<gene>
    <name evidence="9" type="ORF">H0486_00465</name>
</gene>
<evidence type="ECO:0000256" key="8">
    <source>
        <dbReference type="PIRSR" id="PIRSR602481-2"/>
    </source>
</evidence>
<dbReference type="GO" id="GO:0003700">
    <property type="term" value="F:DNA-binding transcription factor activity"/>
    <property type="evidence" value="ECO:0007669"/>
    <property type="project" value="InterPro"/>
</dbReference>
<dbReference type="SUPFAM" id="SSF46785">
    <property type="entry name" value="Winged helix' DNA-binding domain"/>
    <property type="match status" value="1"/>
</dbReference>
<protein>
    <submittedName>
        <fullName evidence="9">Transcriptional repressor</fullName>
    </submittedName>
</protein>
<dbReference type="Proteomes" id="UP000574276">
    <property type="component" value="Unassembled WGS sequence"/>
</dbReference>
<keyword evidence="4" id="KW-0805">Transcription regulation</keyword>
<keyword evidence="6" id="KW-0804">Transcription</keyword>
<evidence type="ECO:0000256" key="5">
    <source>
        <dbReference type="ARBA" id="ARBA00023125"/>
    </source>
</evidence>
<dbReference type="CDD" id="cd07153">
    <property type="entry name" value="Fur_like"/>
    <property type="match status" value="1"/>
</dbReference>
<dbReference type="Pfam" id="PF01475">
    <property type="entry name" value="FUR"/>
    <property type="match status" value="1"/>
</dbReference>
<dbReference type="GO" id="GO:1900376">
    <property type="term" value="P:regulation of secondary metabolite biosynthetic process"/>
    <property type="evidence" value="ECO:0007669"/>
    <property type="project" value="TreeGrafter"/>
</dbReference>
<dbReference type="Gene3D" id="3.30.1490.190">
    <property type="match status" value="1"/>
</dbReference>